<feature type="domain" description="DUF3502" evidence="2">
    <location>
        <begin position="439"/>
        <end position="507"/>
    </location>
</feature>
<dbReference type="SUPFAM" id="SSF53850">
    <property type="entry name" value="Periplasmic binding protein-like II"/>
    <property type="match status" value="1"/>
</dbReference>
<dbReference type="Gene3D" id="3.40.190.10">
    <property type="entry name" value="Periplasmic binding protein-like II"/>
    <property type="match status" value="2"/>
</dbReference>
<organism evidence="3 4">
    <name type="scientific">Paenibacillus thalictri</name>
    <dbReference type="NCBI Taxonomy" id="2527873"/>
    <lineage>
        <taxon>Bacteria</taxon>
        <taxon>Bacillati</taxon>
        <taxon>Bacillota</taxon>
        <taxon>Bacilli</taxon>
        <taxon>Bacillales</taxon>
        <taxon>Paenibacillaceae</taxon>
        <taxon>Paenibacillus</taxon>
    </lineage>
</organism>
<dbReference type="Pfam" id="PF12010">
    <property type="entry name" value="DUF3502"/>
    <property type="match status" value="1"/>
</dbReference>
<keyword evidence="4" id="KW-1185">Reference proteome</keyword>
<dbReference type="PROSITE" id="PS51257">
    <property type="entry name" value="PROKAR_LIPOPROTEIN"/>
    <property type="match status" value="1"/>
</dbReference>
<feature type="signal peptide" evidence="1">
    <location>
        <begin position="1"/>
        <end position="19"/>
    </location>
</feature>
<evidence type="ECO:0000259" key="2">
    <source>
        <dbReference type="Pfam" id="PF12010"/>
    </source>
</evidence>
<dbReference type="InterPro" id="IPR022627">
    <property type="entry name" value="DUF3502"/>
</dbReference>
<dbReference type="PANTHER" id="PTHR43649:SF17">
    <property type="entry name" value="ABC TRANSPORTER SOLUTE BINDING PROTEIN-SUGAR TRANSPORT"/>
    <property type="match status" value="1"/>
</dbReference>
<dbReference type="AlphaFoldDB" id="A0A4Q9DP19"/>
<dbReference type="InterPro" id="IPR050490">
    <property type="entry name" value="Bact_solute-bd_prot1"/>
</dbReference>
<gene>
    <name evidence="3" type="ORF">EYB31_20225</name>
</gene>
<protein>
    <submittedName>
        <fullName evidence="3">DUF3502 domain-containing protein</fullName>
    </submittedName>
</protein>
<feature type="chain" id="PRO_5039033453" evidence="1">
    <location>
        <begin position="20"/>
        <end position="510"/>
    </location>
</feature>
<evidence type="ECO:0000256" key="1">
    <source>
        <dbReference type="SAM" id="SignalP"/>
    </source>
</evidence>
<dbReference type="RefSeq" id="WP_131015230.1">
    <property type="nucleotide sequence ID" value="NZ_SIRE01000014.1"/>
</dbReference>
<comment type="caution">
    <text evidence="3">The sequence shown here is derived from an EMBL/GenBank/DDBJ whole genome shotgun (WGS) entry which is preliminary data.</text>
</comment>
<dbReference type="OrthoDB" id="7936627at2"/>
<reference evidence="3 4" key="1">
    <citation type="submission" date="2019-02" db="EMBL/GenBank/DDBJ databases">
        <title>Paenibacillus sp. nov., isolated from surface-sterilized tissue of Thalictrum simplex L.</title>
        <authorList>
            <person name="Tuo L."/>
        </authorList>
    </citation>
    <scope>NUCLEOTIDE SEQUENCE [LARGE SCALE GENOMIC DNA]</scope>
    <source>
        <strain evidence="3 4">N2SHLJ1</strain>
    </source>
</reference>
<dbReference type="Proteomes" id="UP000293142">
    <property type="component" value="Unassembled WGS sequence"/>
</dbReference>
<accession>A0A4Q9DP19</accession>
<keyword evidence="1" id="KW-0732">Signal</keyword>
<proteinExistence type="predicted"/>
<dbReference type="EMBL" id="SIRE01000014">
    <property type="protein sequence ID" value="TBL76323.1"/>
    <property type="molecule type" value="Genomic_DNA"/>
</dbReference>
<dbReference type="PANTHER" id="PTHR43649">
    <property type="entry name" value="ARABINOSE-BINDING PROTEIN-RELATED"/>
    <property type="match status" value="1"/>
</dbReference>
<evidence type="ECO:0000313" key="3">
    <source>
        <dbReference type="EMBL" id="TBL76323.1"/>
    </source>
</evidence>
<sequence length="510" mass="55763">MKKLWKMAVGTLVLSLALAGCSSKPASNSNSGNAAASEEPYNLTLVYRATPQKDTKMVQDAINKYVQPKINAKVTIQQIEMGQWTDKTNLMIASNERMDVFYTAYFSGYATNAAKGAFLPLNDDNLTVNGKKVGNLLQQYGQGITKALDPLFLEGSKVNGKNYGVPVNGQLGIQGGYVFRKDLAQQMGILDQVKNIKSNADLEAVLKVVKQKMPQITPLHVAGGIGILRSYSDWDLLGDRSIPGVILRTGKDTKVYNMFESPEYLQQLKIARQLMTEGLENKDAATTTVDVNTAMKSGNVFMIPAMLKPGKADELALAFNMEGKLDQVAVAQKTVSTQETTGGLQAISSSSKDPVKAMQFINLLYTDKALINMLNYGIEGVHYTKVSDNIIKTTDQTPNYNPGVPYELGDQFLNYVWTSEDPNKWETLKQFNQGVTQSPALGFNFDATPVSTEVAAIANVGKQYQAALESGSVDYEKVLPEFQDKLKAAGVDKVIAEKQKQLDAFLAARK</sequence>
<name>A0A4Q9DP19_9BACL</name>
<evidence type="ECO:0000313" key="4">
    <source>
        <dbReference type="Proteomes" id="UP000293142"/>
    </source>
</evidence>